<evidence type="ECO:0000256" key="3">
    <source>
        <dbReference type="ARBA" id="ARBA00022989"/>
    </source>
</evidence>
<keyword evidence="2 6" id="KW-0812">Transmembrane</keyword>
<feature type="compositionally biased region" description="Basic and acidic residues" evidence="5">
    <location>
        <begin position="52"/>
        <end position="66"/>
    </location>
</feature>
<keyword evidence="8" id="KW-1185">Reference proteome</keyword>
<feature type="region of interest" description="Disordered" evidence="5">
    <location>
        <begin position="1"/>
        <end position="147"/>
    </location>
</feature>
<evidence type="ECO:0000256" key="2">
    <source>
        <dbReference type="ARBA" id="ARBA00022692"/>
    </source>
</evidence>
<dbReference type="AlphaFoldDB" id="A0A3A3A6E3"/>
<feature type="compositionally biased region" description="Acidic residues" evidence="5">
    <location>
        <begin position="74"/>
        <end position="83"/>
    </location>
</feature>
<evidence type="ECO:0000256" key="1">
    <source>
        <dbReference type="ARBA" id="ARBA00004141"/>
    </source>
</evidence>
<dbReference type="GO" id="GO:0005794">
    <property type="term" value="C:Golgi apparatus"/>
    <property type="evidence" value="ECO:0007669"/>
    <property type="project" value="TreeGrafter"/>
</dbReference>
<feature type="compositionally biased region" description="Low complexity" evidence="5">
    <location>
        <begin position="99"/>
        <end position="115"/>
    </location>
</feature>
<dbReference type="CDD" id="cd22212">
    <property type="entry name" value="NDFIP-like"/>
    <property type="match status" value="1"/>
</dbReference>
<dbReference type="EMBL" id="MVGC01000006">
    <property type="protein sequence ID" value="RJE27264.1"/>
    <property type="molecule type" value="Genomic_DNA"/>
</dbReference>
<dbReference type="Proteomes" id="UP000266188">
    <property type="component" value="Unassembled WGS sequence"/>
</dbReference>
<proteinExistence type="predicted"/>
<dbReference type="PANTHER" id="PTHR13396:SF5">
    <property type="entry name" value="NEDD4 FAMILY INTERACTING PROTEIN"/>
    <property type="match status" value="1"/>
</dbReference>
<gene>
    <name evidence="7" type="ORF">PHISCL_00395</name>
</gene>
<reference evidence="8" key="1">
    <citation type="submission" date="2017-02" db="EMBL/GenBank/DDBJ databases">
        <authorList>
            <person name="Tafer H."/>
            <person name="Lopandic K."/>
        </authorList>
    </citation>
    <scope>NUCLEOTIDE SEQUENCE [LARGE SCALE GENOMIC DNA]</scope>
    <source>
        <strain evidence="8">CBS 366.77</strain>
    </source>
</reference>
<evidence type="ECO:0000256" key="4">
    <source>
        <dbReference type="ARBA" id="ARBA00023136"/>
    </source>
</evidence>
<comment type="caution">
    <text evidence="7">The sequence shown here is derived from an EMBL/GenBank/DDBJ whole genome shotgun (WGS) entry which is preliminary data.</text>
</comment>
<dbReference type="GO" id="GO:0048471">
    <property type="term" value="C:perinuclear region of cytoplasm"/>
    <property type="evidence" value="ECO:0007669"/>
    <property type="project" value="TreeGrafter"/>
</dbReference>
<feature type="compositionally biased region" description="Polar residues" evidence="5">
    <location>
        <begin position="19"/>
        <end position="32"/>
    </location>
</feature>
<keyword evidence="3 6" id="KW-1133">Transmembrane helix</keyword>
<dbReference type="GO" id="GO:0005783">
    <property type="term" value="C:endoplasmic reticulum"/>
    <property type="evidence" value="ECO:0007669"/>
    <property type="project" value="TreeGrafter"/>
</dbReference>
<protein>
    <submittedName>
        <fullName evidence="7">Metal homeostatis protein BSD2</fullName>
    </submittedName>
</protein>
<feature type="compositionally biased region" description="Polar residues" evidence="5">
    <location>
        <begin position="278"/>
        <end position="294"/>
    </location>
</feature>
<dbReference type="InterPro" id="IPR019325">
    <property type="entry name" value="NEDD4/Bsd2"/>
</dbReference>
<dbReference type="GO" id="GO:0016020">
    <property type="term" value="C:membrane"/>
    <property type="evidence" value="ECO:0007669"/>
    <property type="project" value="UniProtKB-SubCell"/>
</dbReference>
<evidence type="ECO:0000256" key="5">
    <source>
        <dbReference type="SAM" id="MobiDB-lite"/>
    </source>
</evidence>
<dbReference type="STRING" id="2070753.A0A3A3A6E3"/>
<evidence type="ECO:0000313" key="8">
    <source>
        <dbReference type="Proteomes" id="UP000266188"/>
    </source>
</evidence>
<feature type="transmembrane region" description="Helical" evidence="6">
    <location>
        <begin position="316"/>
        <end position="334"/>
    </location>
</feature>
<dbReference type="OrthoDB" id="10003116at2759"/>
<keyword evidence="4 6" id="KW-0472">Membrane</keyword>
<dbReference type="GO" id="GO:0031398">
    <property type="term" value="P:positive regulation of protein ubiquitination"/>
    <property type="evidence" value="ECO:0007669"/>
    <property type="project" value="TreeGrafter"/>
</dbReference>
<name>A0A3A3A6E3_9EURO</name>
<feature type="region of interest" description="Disordered" evidence="5">
    <location>
        <begin position="264"/>
        <end position="304"/>
    </location>
</feature>
<accession>A0A3A3A6E3</accession>
<sequence length="369" mass="39604">MSSQRYQRVNHQDDDDDSNNYPPNHSQLNNGNHSSPPPSFRSRSSSHSSRWFLHDESHRNDADRTLADTFGDGSDSEADEEPDDRQRLMRAHPQPPPSTDTGNAAASSSTGTTDTPQSQQPGSGLQRRPTEFPTLSSAAAGPGRVISSSNDGVFANLAAKPERGEKNEDLPPSYEEAAADATPPYWETTILAPGLASDEVYVDGLPVGSIFSFVWNAMISMSFQLVGFLLTYLLHTTHAAKNGSRAGLGLTLVQYGFYMKGGSESRGSDDTASDQYAAPSNPNSHNFDPSTVADNSAAGGGSDGGGGVSAISTSEWISYILMIVGWFILIRAISDFLRARRHEQLVLQSPERGLSVPVIAEGERAETVV</sequence>
<feature type="compositionally biased region" description="Basic and acidic residues" evidence="5">
    <location>
        <begin position="160"/>
        <end position="169"/>
    </location>
</feature>
<dbReference type="GO" id="GO:0030001">
    <property type="term" value="P:metal ion transport"/>
    <property type="evidence" value="ECO:0007669"/>
    <property type="project" value="InterPro"/>
</dbReference>
<feature type="compositionally biased region" description="Low complexity" evidence="5">
    <location>
        <begin position="40"/>
        <end position="50"/>
    </location>
</feature>
<dbReference type="GO" id="GO:0006511">
    <property type="term" value="P:ubiquitin-dependent protein catabolic process"/>
    <property type="evidence" value="ECO:0007669"/>
    <property type="project" value="TreeGrafter"/>
</dbReference>
<feature type="transmembrane region" description="Helical" evidence="6">
    <location>
        <begin position="213"/>
        <end position="234"/>
    </location>
</feature>
<dbReference type="PANTHER" id="PTHR13396">
    <property type="entry name" value="NEDD4 FAMILY INTERACTING PROTEIN 1/2"/>
    <property type="match status" value="1"/>
</dbReference>
<feature type="region of interest" description="Disordered" evidence="5">
    <location>
        <begin position="159"/>
        <end position="181"/>
    </location>
</feature>
<organism evidence="7 8">
    <name type="scientific">Aspergillus sclerotialis</name>
    <dbReference type="NCBI Taxonomy" id="2070753"/>
    <lineage>
        <taxon>Eukaryota</taxon>
        <taxon>Fungi</taxon>
        <taxon>Dikarya</taxon>
        <taxon>Ascomycota</taxon>
        <taxon>Pezizomycotina</taxon>
        <taxon>Eurotiomycetes</taxon>
        <taxon>Eurotiomycetidae</taxon>
        <taxon>Eurotiales</taxon>
        <taxon>Aspergillaceae</taxon>
        <taxon>Aspergillus</taxon>
        <taxon>Aspergillus subgen. Polypaecilum</taxon>
    </lineage>
</organism>
<evidence type="ECO:0000256" key="6">
    <source>
        <dbReference type="SAM" id="Phobius"/>
    </source>
</evidence>
<comment type="subcellular location">
    <subcellularLocation>
        <location evidence="1">Membrane</location>
        <topology evidence="1">Multi-pass membrane protein</topology>
    </subcellularLocation>
</comment>
<evidence type="ECO:0000313" key="7">
    <source>
        <dbReference type="EMBL" id="RJE27264.1"/>
    </source>
</evidence>
<dbReference type="Pfam" id="PF10176">
    <property type="entry name" value="NEDD4_Bsd2"/>
    <property type="match status" value="1"/>
</dbReference>
<dbReference type="GO" id="GO:0007034">
    <property type="term" value="P:vacuolar transport"/>
    <property type="evidence" value="ECO:0007669"/>
    <property type="project" value="InterPro"/>
</dbReference>